<comment type="pathway">
    <text evidence="1">Amino-acid biosynthesis; L-proline biosynthesis; L-glutamate 5-semialdehyde from L-glutamate: step 2/2.</text>
</comment>
<evidence type="ECO:0000259" key="12">
    <source>
        <dbReference type="Pfam" id="PF00171"/>
    </source>
</evidence>
<evidence type="ECO:0000256" key="8">
    <source>
        <dbReference type="ARBA" id="ARBA00059423"/>
    </source>
</evidence>
<dbReference type="InterPro" id="IPR012134">
    <property type="entry name" value="Glu-5-SA_DH"/>
</dbReference>
<dbReference type="SUPFAM" id="SSF53720">
    <property type="entry name" value="ALDH-like"/>
    <property type="match status" value="1"/>
</dbReference>
<dbReference type="NCBIfam" id="NF001221">
    <property type="entry name" value="PRK00197.1"/>
    <property type="match status" value="1"/>
</dbReference>
<protein>
    <recommendedName>
        <fullName evidence="2">glutamate-5-semialdehyde dehydrogenase</fullName>
        <ecNumber evidence="2">1.2.1.41</ecNumber>
    </recommendedName>
    <alternativeName>
        <fullName evidence="11">Glutamate-5-semialdehyde dehydrogenase</fullName>
    </alternativeName>
    <alternativeName>
        <fullName evidence="10">Glutamyl-gamma-semialdehyde dehydrogenase</fullName>
    </alternativeName>
</protein>
<dbReference type="Gene3D" id="3.40.309.10">
    <property type="entry name" value="Aldehyde Dehydrogenase, Chain A, domain 2"/>
    <property type="match status" value="1"/>
</dbReference>
<dbReference type="PANTHER" id="PTHR11063">
    <property type="entry name" value="GLUTAMATE SEMIALDEHYDE DEHYDROGENASE"/>
    <property type="match status" value="1"/>
</dbReference>
<dbReference type="Proteomes" id="UP000559256">
    <property type="component" value="Unassembled WGS sequence"/>
</dbReference>
<keyword evidence="14" id="KW-1185">Reference proteome</keyword>
<evidence type="ECO:0000256" key="7">
    <source>
        <dbReference type="ARBA" id="ARBA00049024"/>
    </source>
</evidence>
<dbReference type="CDD" id="cd07079">
    <property type="entry name" value="ALDH_F18-19_ProA-GPR"/>
    <property type="match status" value="1"/>
</dbReference>
<dbReference type="OrthoDB" id="1934954at2759"/>
<dbReference type="Pfam" id="PF00171">
    <property type="entry name" value="Aldedh"/>
    <property type="match status" value="1"/>
</dbReference>
<comment type="catalytic activity">
    <reaction evidence="7">
        <text>L-glutamate 5-semialdehyde + phosphate + NADP(+) = L-glutamyl 5-phosphate + NADPH + H(+)</text>
        <dbReference type="Rhea" id="RHEA:19541"/>
        <dbReference type="ChEBI" id="CHEBI:15378"/>
        <dbReference type="ChEBI" id="CHEBI:43474"/>
        <dbReference type="ChEBI" id="CHEBI:57783"/>
        <dbReference type="ChEBI" id="CHEBI:58066"/>
        <dbReference type="ChEBI" id="CHEBI:58274"/>
        <dbReference type="ChEBI" id="CHEBI:58349"/>
        <dbReference type="EC" id="1.2.1.41"/>
    </reaction>
</comment>
<evidence type="ECO:0000256" key="2">
    <source>
        <dbReference type="ARBA" id="ARBA00013002"/>
    </source>
</evidence>
<evidence type="ECO:0000256" key="6">
    <source>
        <dbReference type="ARBA" id="ARBA00023002"/>
    </source>
</evidence>
<evidence type="ECO:0000256" key="3">
    <source>
        <dbReference type="ARBA" id="ARBA00022605"/>
    </source>
</evidence>
<dbReference type="Gene3D" id="3.40.605.10">
    <property type="entry name" value="Aldehyde Dehydrogenase, Chain A, domain 1"/>
    <property type="match status" value="1"/>
</dbReference>
<comment type="caution">
    <text evidence="13">The sequence shown here is derived from an EMBL/GenBank/DDBJ whole genome shotgun (WGS) entry which is preliminary data.</text>
</comment>
<evidence type="ECO:0000313" key="13">
    <source>
        <dbReference type="EMBL" id="KAF5355348.1"/>
    </source>
</evidence>
<dbReference type="GO" id="GO:0055129">
    <property type="term" value="P:L-proline biosynthetic process"/>
    <property type="evidence" value="ECO:0007669"/>
    <property type="project" value="UniProtKB-UniPathway"/>
</dbReference>
<dbReference type="InterPro" id="IPR015590">
    <property type="entry name" value="Aldehyde_DH_dom"/>
</dbReference>
<evidence type="ECO:0000256" key="11">
    <source>
        <dbReference type="ARBA" id="ARBA00077451"/>
    </source>
</evidence>
<dbReference type="NCBIfam" id="TIGR00407">
    <property type="entry name" value="proA"/>
    <property type="match status" value="1"/>
</dbReference>
<keyword evidence="6" id="KW-0560">Oxidoreductase</keyword>
<dbReference type="UniPathway" id="UPA00098">
    <property type="reaction ID" value="UER00360"/>
</dbReference>
<organism evidence="13 14">
    <name type="scientific">Tetrapyrgos nigripes</name>
    <dbReference type="NCBI Taxonomy" id="182062"/>
    <lineage>
        <taxon>Eukaryota</taxon>
        <taxon>Fungi</taxon>
        <taxon>Dikarya</taxon>
        <taxon>Basidiomycota</taxon>
        <taxon>Agaricomycotina</taxon>
        <taxon>Agaricomycetes</taxon>
        <taxon>Agaricomycetidae</taxon>
        <taxon>Agaricales</taxon>
        <taxon>Marasmiineae</taxon>
        <taxon>Marasmiaceae</taxon>
        <taxon>Tetrapyrgos</taxon>
    </lineage>
</organism>
<dbReference type="InterPro" id="IPR016162">
    <property type="entry name" value="Ald_DH_N"/>
</dbReference>
<sequence>MSDSMLAARDAKAAFEASQLIPTSERIKALHEIRDVLERGKDEILEANRQDLQAAQLEVEAGRMSESLMKRLDLGKGDKWDSMLQGITDVAALPDPTGNVSYASELDDELELYRVSCPIGVLLVIFEARPEVVVNIASLAIKSGNAAILKGGKESNRTTALLSKVISAGLGQTSLPSTYIQTVQTRAEVSSLLELDQYIDLVIPRGSNSLVRNIQNNTRIPVMGHADGVCSVFLDETADVEKAVRIVVDSKTDYPSACNAAENLIIHEAVLNTVWPAVARALLEADVKLLCDSASLAVLKSLSPVPKNLDTHVQPSEPSSYTTEHLSLTLSVVVLPSLESAIQFINSHSSHHTDSIVTESDTSASIFCRGVDSAGTFVNASTRFADGFRYGFGTEVGISTGRIHARGPVGLEGLVTYKYMIRSKGHSGHIASEFGTGRKQYKHKKIEATSVPF</sequence>
<dbReference type="PANTHER" id="PTHR11063:SF8">
    <property type="entry name" value="DELTA-1-PYRROLINE-5-CARBOXYLATE SYNTHASE"/>
    <property type="match status" value="1"/>
</dbReference>
<dbReference type="HAMAP" id="MF_00412">
    <property type="entry name" value="ProA"/>
    <property type="match status" value="1"/>
</dbReference>
<keyword evidence="4" id="KW-0641">Proline biosynthesis</keyword>
<evidence type="ECO:0000256" key="5">
    <source>
        <dbReference type="ARBA" id="ARBA00022857"/>
    </source>
</evidence>
<keyword evidence="3" id="KW-0028">Amino-acid biosynthesis</keyword>
<accession>A0A8H5G0F4</accession>
<gene>
    <name evidence="13" type="ORF">D9758_006096</name>
</gene>
<evidence type="ECO:0000256" key="9">
    <source>
        <dbReference type="ARBA" id="ARBA00060997"/>
    </source>
</evidence>
<dbReference type="EMBL" id="JAACJM010000057">
    <property type="protein sequence ID" value="KAF5355348.1"/>
    <property type="molecule type" value="Genomic_DNA"/>
</dbReference>
<dbReference type="GO" id="GO:0050661">
    <property type="term" value="F:NADP binding"/>
    <property type="evidence" value="ECO:0007669"/>
    <property type="project" value="InterPro"/>
</dbReference>
<evidence type="ECO:0000313" key="14">
    <source>
        <dbReference type="Proteomes" id="UP000559256"/>
    </source>
</evidence>
<dbReference type="FunFam" id="3.40.309.10:FF:000006">
    <property type="entry name" value="Gamma-glutamyl phosphate reductase"/>
    <property type="match status" value="1"/>
</dbReference>
<feature type="domain" description="Aldehyde dehydrogenase" evidence="12">
    <location>
        <begin position="7"/>
        <end position="282"/>
    </location>
</feature>
<comment type="similarity">
    <text evidence="9">Belongs to the gamma-glutamyl phosphate reductase family.</text>
</comment>
<proteinExistence type="inferred from homology"/>
<comment type="function">
    <text evidence="8">Catalyzes the NADPH dependent reduction of L-gamma-glutamyl 5-phosphate into L-glutamate 5-semialdehyde and phosphate. The product spontaneously undergoes cyclization to form 1-pyrroline-5-carboxylate.</text>
</comment>
<dbReference type="InterPro" id="IPR016161">
    <property type="entry name" value="Ald_DH/histidinol_DH"/>
</dbReference>
<evidence type="ECO:0000256" key="1">
    <source>
        <dbReference type="ARBA" id="ARBA00004985"/>
    </source>
</evidence>
<dbReference type="PIRSF" id="PIRSF000151">
    <property type="entry name" value="GPR"/>
    <property type="match status" value="1"/>
</dbReference>
<dbReference type="InterPro" id="IPR016163">
    <property type="entry name" value="Ald_DH_C"/>
</dbReference>
<name>A0A8H5G0F4_9AGAR</name>
<reference evidence="13 14" key="1">
    <citation type="journal article" date="2020" name="ISME J.">
        <title>Uncovering the hidden diversity of litter-decomposition mechanisms in mushroom-forming fungi.</title>
        <authorList>
            <person name="Floudas D."/>
            <person name="Bentzer J."/>
            <person name="Ahren D."/>
            <person name="Johansson T."/>
            <person name="Persson P."/>
            <person name="Tunlid A."/>
        </authorList>
    </citation>
    <scope>NUCLEOTIDE SEQUENCE [LARGE SCALE GENOMIC DNA]</scope>
    <source>
        <strain evidence="13 14">CBS 291.85</strain>
    </source>
</reference>
<evidence type="ECO:0000256" key="10">
    <source>
        <dbReference type="ARBA" id="ARBA00075718"/>
    </source>
</evidence>
<evidence type="ECO:0000256" key="4">
    <source>
        <dbReference type="ARBA" id="ARBA00022650"/>
    </source>
</evidence>
<dbReference type="AlphaFoldDB" id="A0A8H5G0F4"/>
<dbReference type="GO" id="GO:0004350">
    <property type="term" value="F:glutamate-5-semialdehyde dehydrogenase activity"/>
    <property type="evidence" value="ECO:0007669"/>
    <property type="project" value="UniProtKB-EC"/>
</dbReference>
<dbReference type="EC" id="1.2.1.41" evidence="2"/>
<keyword evidence="5" id="KW-0521">NADP</keyword>
<dbReference type="InterPro" id="IPR000965">
    <property type="entry name" value="GPR_dom"/>
</dbReference>